<comment type="caution">
    <text evidence="8">The sequence shown here is derived from an EMBL/GenBank/DDBJ whole genome shotgun (WGS) entry which is preliminary data.</text>
</comment>
<dbReference type="InterPro" id="IPR002129">
    <property type="entry name" value="PyrdxlP-dep_de-COase"/>
</dbReference>
<keyword evidence="9" id="KW-1185">Reference proteome</keyword>
<comment type="cofactor">
    <cofactor evidence="1 6 7">
        <name>pyridoxal 5'-phosphate</name>
        <dbReference type="ChEBI" id="CHEBI:597326"/>
    </cofactor>
</comment>
<name>A0A6L6J8U9_9RHOB</name>
<dbReference type="Gene3D" id="1.20.1340.10">
    <property type="entry name" value="dopa decarboxylase, N-terminal domain"/>
    <property type="match status" value="1"/>
</dbReference>
<proteinExistence type="inferred from homology"/>
<dbReference type="GO" id="GO:0006520">
    <property type="term" value="P:amino acid metabolic process"/>
    <property type="evidence" value="ECO:0007669"/>
    <property type="project" value="InterPro"/>
</dbReference>
<evidence type="ECO:0000256" key="2">
    <source>
        <dbReference type="ARBA" id="ARBA00009533"/>
    </source>
</evidence>
<evidence type="ECO:0000313" key="9">
    <source>
        <dbReference type="Proteomes" id="UP000478183"/>
    </source>
</evidence>
<accession>A0A6L6J8U9</accession>
<dbReference type="InterPro" id="IPR015421">
    <property type="entry name" value="PyrdxlP-dep_Trfase_major"/>
</dbReference>
<evidence type="ECO:0000256" key="4">
    <source>
        <dbReference type="ARBA" id="ARBA00022898"/>
    </source>
</evidence>
<dbReference type="Proteomes" id="UP000478183">
    <property type="component" value="Unassembled WGS sequence"/>
</dbReference>
<sequence>MAESIETLDPGDWTEYARIAHEAVDRVIARTAALRHRAVWQPMPEAGRAALHQPLPRSPTPLSLVVDEAWDTILAYPMGNTHPRFWMWYMGASNLTGALADFLAAADGSNLGGGNHAAVEVERQVIVWLKDMMGFPASASGTLTSGGSVANLIGLAVARNHMAGGDIRQDGVAAVSRPMRIYASDQVHGCHQKAVELLGLGNGALCRVPSGADCRIDLAALEKAIGADRAEGFQPICIIGNAGTVNTGAIDDLAGLAELCRTEGLWFHIDGCIGALARLCQDRPAALDAIELADSLALDPHKGLHAPFDVGCVLVRDARLHLQSFALHSEYLDPAARGIAAGGWLFDYGLQTSRGFRALKVWMTLKEHGADRFGRILSRNIAQSKRLAARVDAEPRLKRLAPVELDIVCFRYEHEGIEPTALAELNSEVMMQLQEQGIAAFSDTTVHDEYGLRAAICNHRTTDADLDMAIDALIAKADALARVGAAARA</sequence>
<reference evidence="8 9" key="1">
    <citation type="submission" date="2019-11" db="EMBL/GenBank/DDBJ databases">
        <authorList>
            <person name="Dong K."/>
        </authorList>
    </citation>
    <scope>NUCLEOTIDE SEQUENCE [LARGE SCALE GENOMIC DNA]</scope>
    <source>
        <strain evidence="8 9">NBRC 111993</strain>
    </source>
</reference>
<organism evidence="8 9">
    <name type="scientific">Paracoccus aestuariivivens</name>
    <dbReference type="NCBI Taxonomy" id="1820333"/>
    <lineage>
        <taxon>Bacteria</taxon>
        <taxon>Pseudomonadati</taxon>
        <taxon>Pseudomonadota</taxon>
        <taxon>Alphaproteobacteria</taxon>
        <taxon>Rhodobacterales</taxon>
        <taxon>Paracoccaceae</taxon>
        <taxon>Paracoccus</taxon>
    </lineage>
</organism>
<dbReference type="GO" id="GO:0016831">
    <property type="term" value="F:carboxy-lyase activity"/>
    <property type="evidence" value="ECO:0007669"/>
    <property type="project" value="UniProtKB-KW"/>
</dbReference>
<dbReference type="Gene3D" id="3.40.640.10">
    <property type="entry name" value="Type I PLP-dependent aspartate aminotransferase-like (Major domain)"/>
    <property type="match status" value="1"/>
</dbReference>
<dbReference type="RefSeq" id="WP_155095280.1">
    <property type="nucleotide sequence ID" value="NZ_WMIE01000004.1"/>
</dbReference>
<dbReference type="PANTHER" id="PTHR11999">
    <property type="entry name" value="GROUP II PYRIDOXAL-5-PHOSPHATE DECARBOXYLASE"/>
    <property type="match status" value="1"/>
</dbReference>
<dbReference type="AlphaFoldDB" id="A0A6L6J8U9"/>
<dbReference type="Pfam" id="PF00282">
    <property type="entry name" value="Pyridoxal_deC"/>
    <property type="match status" value="1"/>
</dbReference>
<protein>
    <submittedName>
        <fullName evidence="8">Amino acid decarboxylase</fullName>
    </submittedName>
</protein>
<evidence type="ECO:0000256" key="6">
    <source>
        <dbReference type="PIRSR" id="PIRSR602129-50"/>
    </source>
</evidence>
<dbReference type="OrthoDB" id="9803665at2"/>
<dbReference type="InterPro" id="IPR015422">
    <property type="entry name" value="PyrdxlP-dep_Trfase_small"/>
</dbReference>
<evidence type="ECO:0000256" key="7">
    <source>
        <dbReference type="RuleBase" id="RU000382"/>
    </source>
</evidence>
<dbReference type="InterPro" id="IPR010977">
    <property type="entry name" value="Aromatic_deC"/>
</dbReference>
<dbReference type="Gene3D" id="3.90.1150.10">
    <property type="entry name" value="Aspartate Aminotransferase, domain 1"/>
    <property type="match status" value="1"/>
</dbReference>
<evidence type="ECO:0000313" key="8">
    <source>
        <dbReference type="EMBL" id="MTH77916.1"/>
    </source>
</evidence>
<dbReference type="GO" id="GO:0030170">
    <property type="term" value="F:pyridoxal phosphate binding"/>
    <property type="evidence" value="ECO:0007669"/>
    <property type="project" value="InterPro"/>
</dbReference>
<evidence type="ECO:0000256" key="1">
    <source>
        <dbReference type="ARBA" id="ARBA00001933"/>
    </source>
</evidence>
<evidence type="ECO:0000256" key="5">
    <source>
        <dbReference type="ARBA" id="ARBA00023239"/>
    </source>
</evidence>
<keyword evidence="5 7" id="KW-0456">Lyase</keyword>
<keyword evidence="3" id="KW-0210">Decarboxylase</keyword>
<dbReference type="GO" id="GO:0019752">
    <property type="term" value="P:carboxylic acid metabolic process"/>
    <property type="evidence" value="ECO:0007669"/>
    <property type="project" value="InterPro"/>
</dbReference>
<dbReference type="EMBL" id="WMIE01000004">
    <property type="protein sequence ID" value="MTH77916.1"/>
    <property type="molecule type" value="Genomic_DNA"/>
</dbReference>
<gene>
    <name evidence="8" type="ORF">GL286_09275</name>
</gene>
<feature type="modified residue" description="N6-(pyridoxal phosphate)lysine" evidence="6">
    <location>
        <position position="302"/>
    </location>
</feature>
<dbReference type="PRINTS" id="PR00800">
    <property type="entry name" value="YHDCRBOXLASE"/>
</dbReference>
<comment type="similarity">
    <text evidence="2 7">Belongs to the group II decarboxylase family.</text>
</comment>
<dbReference type="InterPro" id="IPR015424">
    <property type="entry name" value="PyrdxlP-dep_Trfase"/>
</dbReference>
<evidence type="ECO:0000256" key="3">
    <source>
        <dbReference type="ARBA" id="ARBA00022793"/>
    </source>
</evidence>
<keyword evidence="4 6" id="KW-0663">Pyridoxal phosphate</keyword>
<dbReference type="SUPFAM" id="SSF53383">
    <property type="entry name" value="PLP-dependent transferases"/>
    <property type="match status" value="1"/>
</dbReference>
<dbReference type="PANTHER" id="PTHR11999:SF70">
    <property type="entry name" value="MIP05841P"/>
    <property type="match status" value="1"/>
</dbReference>